<sequence length="135" mass="15160">MRSDMSEDTRMDGGRCDGWRSVGTVVGNAGTGEFTFILRQFQARVGDIVALGMDVPDGSYQDQTRIYVWARITDIRRFNPFFPFEAAQEIAGEGLSLEDTVLSGTRDQLEAKVVMPRLSRWMAWWLTPASSSTSR</sequence>
<dbReference type="Proteomes" id="UP000011744">
    <property type="component" value="Unassembled WGS sequence"/>
</dbReference>
<proteinExistence type="predicted"/>
<accession>M2Z2E8</accession>
<dbReference type="STRING" id="1244869.H261_18070"/>
<name>M2Z2E8_9PROT</name>
<dbReference type="EMBL" id="AONQ01000063">
    <property type="protein sequence ID" value="EME68490.1"/>
    <property type="molecule type" value="Genomic_DNA"/>
</dbReference>
<evidence type="ECO:0000313" key="2">
    <source>
        <dbReference type="Proteomes" id="UP000011744"/>
    </source>
</evidence>
<organism evidence="1 2">
    <name type="scientific">Paramagnetospirillum caucaseum</name>
    <dbReference type="NCBI Taxonomy" id="1244869"/>
    <lineage>
        <taxon>Bacteria</taxon>
        <taxon>Pseudomonadati</taxon>
        <taxon>Pseudomonadota</taxon>
        <taxon>Alphaproteobacteria</taxon>
        <taxon>Rhodospirillales</taxon>
        <taxon>Magnetospirillaceae</taxon>
        <taxon>Paramagnetospirillum</taxon>
    </lineage>
</organism>
<gene>
    <name evidence="1" type="ORF">H261_18070</name>
</gene>
<dbReference type="AlphaFoldDB" id="M2Z2E8"/>
<reference evidence="1 2" key="1">
    <citation type="journal article" date="2014" name="Genome Announc.">
        <title>Draft Genome Sequence of Magnetospirillum sp. Strain SO-1, a Freshwater Magnetotactic Bacterium Isolated from the Ol'khovka River, Russia.</title>
        <authorList>
            <person name="Grouzdev D.S."/>
            <person name="Dziuba M.V."/>
            <person name="Sukhacheva M.S."/>
            <person name="Mardanov A.V."/>
            <person name="Beletskiy A.V."/>
            <person name="Kuznetsov B.B."/>
            <person name="Skryabin K.G."/>
        </authorList>
    </citation>
    <scope>NUCLEOTIDE SEQUENCE [LARGE SCALE GENOMIC DNA]</scope>
    <source>
        <strain evidence="1 2">SO-1</strain>
    </source>
</reference>
<keyword evidence="2" id="KW-1185">Reference proteome</keyword>
<protein>
    <submittedName>
        <fullName evidence="1">Uncharacterized protein</fullName>
    </submittedName>
</protein>
<evidence type="ECO:0000313" key="1">
    <source>
        <dbReference type="EMBL" id="EME68490.1"/>
    </source>
</evidence>
<dbReference type="PATRIC" id="fig|1244869.3.peg.3614"/>
<comment type="caution">
    <text evidence="1">The sequence shown here is derived from an EMBL/GenBank/DDBJ whole genome shotgun (WGS) entry which is preliminary data.</text>
</comment>